<dbReference type="Proteomes" id="UP001529510">
    <property type="component" value="Unassembled WGS sequence"/>
</dbReference>
<dbReference type="Gene3D" id="2.30.30.140">
    <property type="match status" value="1"/>
</dbReference>
<gene>
    <name evidence="1" type="ORF">M9458_027027</name>
</gene>
<proteinExistence type="predicted"/>
<dbReference type="AlphaFoldDB" id="A0ABD0PVS1"/>
<protein>
    <submittedName>
        <fullName evidence="1">Uncharacterized protein</fullName>
    </submittedName>
</protein>
<dbReference type="EMBL" id="JAMKFB020000013">
    <property type="protein sequence ID" value="KAL0178133.1"/>
    <property type="molecule type" value="Genomic_DNA"/>
</dbReference>
<evidence type="ECO:0000313" key="2">
    <source>
        <dbReference type="Proteomes" id="UP001529510"/>
    </source>
</evidence>
<evidence type="ECO:0000313" key="1">
    <source>
        <dbReference type="EMBL" id="KAL0178133.1"/>
    </source>
</evidence>
<organism evidence="1 2">
    <name type="scientific">Cirrhinus mrigala</name>
    <name type="common">Mrigala</name>
    <dbReference type="NCBI Taxonomy" id="683832"/>
    <lineage>
        <taxon>Eukaryota</taxon>
        <taxon>Metazoa</taxon>
        <taxon>Chordata</taxon>
        <taxon>Craniata</taxon>
        <taxon>Vertebrata</taxon>
        <taxon>Euteleostomi</taxon>
        <taxon>Actinopterygii</taxon>
        <taxon>Neopterygii</taxon>
        <taxon>Teleostei</taxon>
        <taxon>Ostariophysi</taxon>
        <taxon>Cypriniformes</taxon>
        <taxon>Cyprinidae</taxon>
        <taxon>Labeoninae</taxon>
        <taxon>Labeonini</taxon>
        <taxon>Cirrhinus</taxon>
    </lineage>
</organism>
<comment type="caution">
    <text evidence="1">The sequence shown here is derived from an EMBL/GenBank/DDBJ whole genome shotgun (WGS) entry which is preliminary data.</text>
</comment>
<sequence length="57" mass="6423">SVEKQCQLTAALNMRDLRPLSVSLYPNLLCVAPFKDGQQMAKYYRAKVLHILGSNVE</sequence>
<feature type="non-terminal residue" evidence="1">
    <location>
        <position position="57"/>
    </location>
</feature>
<name>A0ABD0PVS1_CIRMR</name>
<reference evidence="1 2" key="1">
    <citation type="submission" date="2024-05" db="EMBL/GenBank/DDBJ databases">
        <title>Genome sequencing and assembly of Indian major carp, Cirrhinus mrigala (Hamilton, 1822).</title>
        <authorList>
            <person name="Mohindra V."/>
            <person name="Chowdhury L.M."/>
            <person name="Lal K."/>
            <person name="Jena J.K."/>
        </authorList>
    </citation>
    <scope>NUCLEOTIDE SEQUENCE [LARGE SCALE GENOMIC DNA]</scope>
    <source>
        <strain evidence="1">CM1030</strain>
        <tissue evidence="1">Blood</tissue>
    </source>
</reference>
<keyword evidence="2" id="KW-1185">Reference proteome</keyword>
<feature type="non-terminal residue" evidence="1">
    <location>
        <position position="1"/>
    </location>
</feature>
<accession>A0ABD0PVS1</accession>